<reference evidence="2" key="1">
    <citation type="submission" date="2019-05" db="EMBL/GenBank/DDBJ databases">
        <title>Methanoculleus sp. FWC-SCC1, a methanogenic archaeon isolated from deep marine cold seep.</title>
        <authorList>
            <person name="Chen Y.-W."/>
            <person name="Chen S.-C."/>
            <person name="Teng N.-H."/>
            <person name="Lai M.-C."/>
        </authorList>
    </citation>
    <scope>NUCLEOTIDE SEQUENCE</scope>
    <source>
        <strain evidence="2">FWC-SCC1</strain>
    </source>
</reference>
<keyword evidence="3" id="KW-1185">Reference proteome</keyword>
<feature type="transmembrane region" description="Helical" evidence="1">
    <location>
        <begin position="302"/>
        <end position="320"/>
    </location>
</feature>
<keyword evidence="1" id="KW-1133">Transmembrane helix</keyword>
<gene>
    <name evidence="2" type="ORF">FGU65_03065</name>
</gene>
<dbReference type="Gene3D" id="3.40.50.450">
    <property type="match status" value="1"/>
</dbReference>
<accession>A0ABT8M7I5</accession>
<organism evidence="2 3">
    <name type="scientific">Methanoculleus frigidifontis</name>
    <dbReference type="NCBI Taxonomy" id="2584085"/>
    <lineage>
        <taxon>Archaea</taxon>
        <taxon>Methanobacteriati</taxon>
        <taxon>Methanobacteriota</taxon>
        <taxon>Stenosarchaea group</taxon>
        <taxon>Methanomicrobia</taxon>
        <taxon>Methanomicrobiales</taxon>
        <taxon>Methanomicrobiaceae</taxon>
        <taxon>Methanoculleus</taxon>
    </lineage>
</organism>
<dbReference type="Proteomes" id="UP001168338">
    <property type="component" value="Unassembled WGS sequence"/>
</dbReference>
<keyword evidence="1" id="KW-0812">Transmembrane</keyword>
<sequence>MSVHPADEAAQDARIDFRIPFAVRLGVVGHFASPGEEHVRAGVRTVLHRLDEILRRTPHSFTVVSSCIDEAFEPVVEEILAESVEMHRQQSRYTAVLSVSPAECIAQLETDRERECLTRLLNRAASVDVFEGQKEVPAPHEEIGKHIINSCDVLLAVWDGVNSPEPGGTARLVRYARTIGRTLFWIHSVTGNVVEERHGDGILESFEDLNAYNSEKVADAQMARALAERERWLAGKMQISGLPAELVKPLARTMLPDYTRARLLSARYQKRYMRAGTAVYALAALAVATVTTQTLFFPEYPWLLWFEVAEISIILLLLMASRIGEWHRKWIDYRFLTERIRAGFFMSILCVRCEKPATPRHLSLSHRSNDWMLLAFEGILDRRPLEYCSIQIPFEPLKTFLLAAWIDNRLACFMRHSERNRQRYIIISEIGEILFAVTLVAAAIHAAGLHPPSAVPVLDHPYSLVAITIILPALGAALAGIRVQREYLRNAERYAHMVQHLSTISSQIKRAETRVELDALLKEANEVTLREQQDWRIIFLFRDLETP</sequence>
<evidence type="ECO:0000313" key="3">
    <source>
        <dbReference type="Proteomes" id="UP001168338"/>
    </source>
</evidence>
<proteinExistence type="predicted"/>
<comment type="caution">
    <text evidence="2">The sequence shown here is derived from an EMBL/GenBank/DDBJ whole genome shotgun (WGS) entry which is preliminary data.</text>
</comment>
<evidence type="ECO:0008006" key="4">
    <source>
        <dbReference type="Google" id="ProtNLM"/>
    </source>
</evidence>
<evidence type="ECO:0000256" key="1">
    <source>
        <dbReference type="SAM" id="Phobius"/>
    </source>
</evidence>
<protein>
    <recommendedName>
        <fullName evidence="4">SMODS and SLOG-associating 2TM effector domain-containing protein</fullName>
    </recommendedName>
</protein>
<dbReference type="EMBL" id="VCYH01000002">
    <property type="protein sequence ID" value="MDN7023881.1"/>
    <property type="molecule type" value="Genomic_DNA"/>
</dbReference>
<name>A0ABT8M7I5_9EURY</name>
<feature type="transmembrane region" description="Helical" evidence="1">
    <location>
        <begin position="277"/>
        <end position="296"/>
    </location>
</feature>
<dbReference type="RefSeq" id="WP_301662966.1">
    <property type="nucleotide sequence ID" value="NZ_VCYH01000002.1"/>
</dbReference>
<feature type="transmembrane region" description="Helical" evidence="1">
    <location>
        <begin position="464"/>
        <end position="483"/>
    </location>
</feature>
<evidence type="ECO:0000313" key="2">
    <source>
        <dbReference type="EMBL" id="MDN7023881.1"/>
    </source>
</evidence>
<keyword evidence="1" id="KW-0472">Membrane</keyword>
<feature type="transmembrane region" description="Helical" evidence="1">
    <location>
        <begin position="424"/>
        <end position="444"/>
    </location>
</feature>